<dbReference type="Proteomes" id="UP000054560">
    <property type="component" value="Unassembled WGS sequence"/>
</dbReference>
<reference evidence="2 3" key="1">
    <citation type="submission" date="2011-02" db="EMBL/GenBank/DDBJ databases">
        <title>The Genome Sequence of Sphaeroforma arctica JP610.</title>
        <authorList>
            <consortium name="The Broad Institute Genome Sequencing Platform"/>
            <person name="Russ C."/>
            <person name="Cuomo C."/>
            <person name="Young S.K."/>
            <person name="Zeng Q."/>
            <person name="Gargeya S."/>
            <person name="Alvarado L."/>
            <person name="Berlin A."/>
            <person name="Chapman S.B."/>
            <person name="Chen Z."/>
            <person name="Freedman E."/>
            <person name="Gellesch M."/>
            <person name="Goldberg J."/>
            <person name="Griggs A."/>
            <person name="Gujja S."/>
            <person name="Heilman E."/>
            <person name="Heiman D."/>
            <person name="Howarth C."/>
            <person name="Mehta T."/>
            <person name="Neiman D."/>
            <person name="Pearson M."/>
            <person name="Roberts A."/>
            <person name="Saif S."/>
            <person name="Shea T."/>
            <person name="Shenoy N."/>
            <person name="Sisk P."/>
            <person name="Stolte C."/>
            <person name="Sykes S."/>
            <person name="White J."/>
            <person name="Yandava C."/>
            <person name="Burger G."/>
            <person name="Gray M.W."/>
            <person name="Holland P.W.H."/>
            <person name="King N."/>
            <person name="Lang F.B.F."/>
            <person name="Roger A.J."/>
            <person name="Ruiz-Trillo I."/>
            <person name="Haas B."/>
            <person name="Nusbaum C."/>
            <person name="Birren B."/>
        </authorList>
    </citation>
    <scope>NUCLEOTIDE SEQUENCE [LARGE SCALE GENOMIC DNA]</scope>
    <source>
        <strain evidence="2 3">JP610</strain>
    </source>
</reference>
<accession>A0A0L0G2X1</accession>
<proteinExistence type="predicted"/>
<dbReference type="GeneID" id="25905071"/>
<organism evidence="2 3">
    <name type="scientific">Sphaeroforma arctica JP610</name>
    <dbReference type="NCBI Taxonomy" id="667725"/>
    <lineage>
        <taxon>Eukaryota</taxon>
        <taxon>Ichthyosporea</taxon>
        <taxon>Ichthyophonida</taxon>
        <taxon>Sphaeroforma</taxon>
    </lineage>
</organism>
<evidence type="ECO:0000256" key="1">
    <source>
        <dbReference type="SAM" id="MobiDB-lite"/>
    </source>
</evidence>
<keyword evidence="3" id="KW-1185">Reference proteome</keyword>
<name>A0A0L0G2X1_9EUKA</name>
<gene>
    <name evidence="2" type="ORF">SARC_04567</name>
</gene>
<evidence type="ECO:0000313" key="2">
    <source>
        <dbReference type="EMBL" id="KNC83161.1"/>
    </source>
</evidence>
<evidence type="ECO:0000313" key="3">
    <source>
        <dbReference type="Proteomes" id="UP000054560"/>
    </source>
</evidence>
<dbReference type="EMBL" id="KQ241858">
    <property type="protein sequence ID" value="KNC83161.1"/>
    <property type="molecule type" value="Genomic_DNA"/>
</dbReference>
<protein>
    <submittedName>
        <fullName evidence="2">Uncharacterized protein</fullName>
    </submittedName>
</protein>
<feature type="region of interest" description="Disordered" evidence="1">
    <location>
        <begin position="269"/>
        <end position="295"/>
    </location>
</feature>
<dbReference type="AlphaFoldDB" id="A0A0L0G2X1"/>
<dbReference type="RefSeq" id="XP_014157063.1">
    <property type="nucleotide sequence ID" value="XM_014301588.1"/>
</dbReference>
<sequence length="388" mass="43675">MRDSIQNIQLEPERKHRSLRIRMCESKLMRILSSSNSKGSSFSNAVDNQIMNVVIPARRSCLKPKSQYAVPPLGDESMASFTRDFLNPDVPEGVFDVPSTITALYTPRSSREENLPVSRAKRKTVLRSQNNRYKEEQHVFADKLPVKASDRCGNSSFGRRSETDSLDDRISDLASEESPSIVCHLRRSTVPSRLHMTSQIDAHPVKSVAPVGTRKIARERPIFDLVPARRPSQVEKGPVACQTATTDIVVNENASETHRASRASVRYISQKSEGHATAEASKRVTPGARPRPRSVSLTHDTRVVDQRDLQERPMLLKVEMDRNADLVIQLKSLELAEELVDCPDSADVKRLKPRALPRPKSMFDPSLRRKVHVQDSSCLSELTKRRWG</sequence>
<feature type="compositionally biased region" description="Basic and acidic residues" evidence="1">
    <location>
        <begin position="272"/>
        <end position="282"/>
    </location>
</feature>